<feature type="active site" description="Proton acceptor" evidence="8">
    <location>
        <position position="183"/>
    </location>
</feature>
<dbReference type="Gene3D" id="3.30.200.20">
    <property type="entry name" value="Phosphorylase Kinase, domain 1"/>
    <property type="match status" value="1"/>
</dbReference>
<feature type="domain" description="Aminoglycoside phosphotransferase" evidence="10">
    <location>
        <begin position="18"/>
        <end position="245"/>
    </location>
</feature>
<keyword evidence="9" id="KW-0479">Metal-binding</keyword>
<dbReference type="CDD" id="cd05150">
    <property type="entry name" value="APH"/>
    <property type="match status" value="1"/>
</dbReference>
<dbReference type="PIRSF" id="PIRSF000706">
    <property type="entry name" value="Kanamycin_kin"/>
    <property type="match status" value="1"/>
</dbReference>
<dbReference type="RefSeq" id="WP_280617363.1">
    <property type="nucleotide sequence ID" value="NZ_JAROYP010000009.1"/>
</dbReference>
<dbReference type="InterPro" id="IPR051678">
    <property type="entry name" value="AGP_Transferase"/>
</dbReference>
<evidence type="ECO:0000256" key="2">
    <source>
        <dbReference type="ARBA" id="ARBA00022679"/>
    </source>
</evidence>
<evidence type="ECO:0000256" key="8">
    <source>
        <dbReference type="PIRSR" id="PIRSR000706-1"/>
    </source>
</evidence>
<dbReference type="NCBIfam" id="NF033068">
    <property type="entry name" value="APH_3p"/>
    <property type="match status" value="1"/>
</dbReference>
<dbReference type="GO" id="GO:0046677">
    <property type="term" value="P:response to antibiotic"/>
    <property type="evidence" value="ECO:0007669"/>
    <property type="project" value="UniProtKB-KW"/>
</dbReference>
<evidence type="ECO:0000256" key="1">
    <source>
        <dbReference type="ARBA" id="ARBA00006219"/>
    </source>
</evidence>
<dbReference type="AlphaFoldDB" id="A0AAW6SWA9"/>
<evidence type="ECO:0000256" key="9">
    <source>
        <dbReference type="PIRSR" id="PIRSR000706-2"/>
    </source>
</evidence>
<evidence type="ECO:0000256" key="4">
    <source>
        <dbReference type="ARBA" id="ARBA00022777"/>
    </source>
</evidence>
<reference evidence="11" key="1">
    <citation type="submission" date="2023-03" db="EMBL/GenBank/DDBJ databases">
        <title>Bacterial isolates from washroom surfaces on a university campus.</title>
        <authorList>
            <person name="Holman D.B."/>
            <person name="Gzyl K.E."/>
            <person name="Taheri A.E."/>
        </authorList>
    </citation>
    <scope>NUCLEOTIDE SEQUENCE</scope>
    <source>
        <strain evidence="11">RD03</strain>
    </source>
</reference>
<evidence type="ECO:0000256" key="6">
    <source>
        <dbReference type="ARBA" id="ARBA00023251"/>
    </source>
</evidence>
<evidence type="ECO:0000256" key="7">
    <source>
        <dbReference type="PIRNR" id="PIRNR000706"/>
    </source>
</evidence>
<evidence type="ECO:0000313" key="12">
    <source>
        <dbReference type="Proteomes" id="UP001159179"/>
    </source>
</evidence>
<dbReference type="Gene3D" id="3.90.1200.10">
    <property type="match status" value="1"/>
</dbReference>
<keyword evidence="5 7" id="KW-0067">ATP-binding</keyword>
<evidence type="ECO:0000256" key="3">
    <source>
        <dbReference type="ARBA" id="ARBA00022741"/>
    </source>
</evidence>
<dbReference type="GO" id="GO:0016301">
    <property type="term" value="F:kinase activity"/>
    <property type="evidence" value="ECO:0007669"/>
    <property type="project" value="UniProtKB-KW"/>
</dbReference>
<evidence type="ECO:0000259" key="10">
    <source>
        <dbReference type="Pfam" id="PF01636"/>
    </source>
</evidence>
<keyword evidence="4 7" id="KW-0418">Kinase</keyword>
<keyword evidence="3 7" id="KW-0547">Nucleotide-binding</keyword>
<gene>
    <name evidence="11" type="ORF">P5X88_15975</name>
</gene>
<dbReference type="GO" id="GO:0046872">
    <property type="term" value="F:metal ion binding"/>
    <property type="evidence" value="ECO:0007669"/>
    <property type="project" value="UniProtKB-KW"/>
</dbReference>
<protein>
    <submittedName>
        <fullName evidence="11">Aminoglycoside 3'-phosphotransferase</fullName>
    </submittedName>
</protein>
<dbReference type="GO" id="GO:0016773">
    <property type="term" value="F:phosphotransferase activity, alcohol group as acceptor"/>
    <property type="evidence" value="ECO:0007669"/>
    <property type="project" value="InterPro"/>
</dbReference>
<dbReference type="EMBL" id="JAROYP010000009">
    <property type="protein sequence ID" value="MDH5162433.1"/>
    <property type="molecule type" value="Genomic_DNA"/>
</dbReference>
<feature type="binding site" evidence="9">
    <location>
        <position position="201"/>
    </location>
    <ligand>
        <name>Mg(2+)</name>
        <dbReference type="ChEBI" id="CHEBI:18420"/>
    </ligand>
</feature>
<comment type="caution">
    <text evidence="11">The sequence shown here is derived from an EMBL/GenBank/DDBJ whole genome shotgun (WGS) entry which is preliminary data.</text>
</comment>
<dbReference type="InterPro" id="IPR024165">
    <property type="entry name" value="Kan/Strep_kinase"/>
</dbReference>
<dbReference type="SUPFAM" id="SSF56112">
    <property type="entry name" value="Protein kinase-like (PK-like)"/>
    <property type="match status" value="1"/>
</dbReference>
<keyword evidence="2 7" id="KW-0808">Transferase</keyword>
<dbReference type="PANTHER" id="PTHR21310">
    <property type="entry name" value="AMINOGLYCOSIDE PHOSPHOTRANSFERASE-RELATED-RELATED"/>
    <property type="match status" value="1"/>
</dbReference>
<dbReference type="Pfam" id="PF01636">
    <property type="entry name" value="APH"/>
    <property type="match status" value="1"/>
</dbReference>
<dbReference type="InterPro" id="IPR002575">
    <property type="entry name" value="Aminoglycoside_PTrfase"/>
</dbReference>
<keyword evidence="9" id="KW-0460">Magnesium</keyword>
<keyword evidence="6 7" id="KW-0046">Antibiotic resistance</keyword>
<evidence type="ECO:0000256" key="5">
    <source>
        <dbReference type="ARBA" id="ARBA00022840"/>
    </source>
</evidence>
<dbReference type="Proteomes" id="UP001159179">
    <property type="component" value="Unassembled WGS sequence"/>
</dbReference>
<organism evidence="11 12">
    <name type="scientific">Heyndrickxia oleronia</name>
    <dbReference type="NCBI Taxonomy" id="38875"/>
    <lineage>
        <taxon>Bacteria</taxon>
        <taxon>Bacillati</taxon>
        <taxon>Bacillota</taxon>
        <taxon>Bacilli</taxon>
        <taxon>Bacillales</taxon>
        <taxon>Bacillaceae</taxon>
        <taxon>Heyndrickxia</taxon>
    </lineage>
</organism>
<name>A0AAW6SWA9_9BACI</name>
<evidence type="ECO:0000313" key="11">
    <source>
        <dbReference type="EMBL" id="MDH5162433.1"/>
    </source>
</evidence>
<sequence>MDRLPKNLESLLKGCRWEEITIGCSESNTFRVKGEREYQYLKIQSVYAKEKLLNEKERLEWLQGKLPVPKVIYYEQDDINEYLLISEIAGKDASVEMDKTSVPDLMKQLALGLKMIHSIKIDQCPFDQTVQKKLEEARLRVEKGLVNEDDFDEERKGIPSDVLFQHLKDSVPQAEDLVLVHGDYCLPNIILQNGKINGFIDMGRAGISDRYQDLALAVRSITYNFGKDMIPYFLNEYGMQSYDKAKINFYQLMDEFF</sequence>
<dbReference type="GO" id="GO:0005524">
    <property type="term" value="F:ATP binding"/>
    <property type="evidence" value="ECO:0007669"/>
    <property type="project" value="UniProtKB-KW"/>
</dbReference>
<feature type="binding site" evidence="9">
    <location>
        <position position="188"/>
    </location>
    <ligand>
        <name>Mg(2+)</name>
        <dbReference type="ChEBI" id="CHEBI:18420"/>
    </ligand>
</feature>
<comment type="similarity">
    <text evidence="1 7">Belongs to the aminoglycoside phosphotransferase family.</text>
</comment>
<dbReference type="InterPro" id="IPR011009">
    <property type="entry name" value="Kinase-like_dom_sf"/>
</dbReference>
<dbReference type="PANTHER" id="PTHR21310:SF41">
    <property type="entry name" value="3'-PHOSPHOTRANSFERASE, PUTATIVE-RELATED"/>
    <property type="match status" value="1"/>
</dbReference>
<proteinExistence type="inferred from homology"/>
<accession>A0AAW6SWA9</accession>